<evidence type="ECO:0000256" key="1">
    <source>
        <dbReference type="ARBA" id="ARBA00001946"/>
    </source>
</evidence>
<dbReference type="InterPro" id="IPR027417">
    <property type="entry name" value="P-loop_NTPase"/>
</dbReference>
<dbReference type="SMART" id="SM00956">
    <property type="entry name" value="RQC"/>
    <property type="match status" value="1"/>
</dbReference>
<dbReference type="InterPro" id="IPR006293">
    <property type="entry name" value="DNA_helicase_ATP-dep_RecQ_bac"/>
</dbReference>
<dbReference type="GO" id="GO:0005737">
    <property type="term" value="C:cytoplasm"/>
    <property type="evidence" value="ECO:0007669"/>
    <property type="project" value="TreeGrafter"/>
</dbReference>
<keyword evidence="10" id="KW-0067">ATP-binding</keyword>
<dbReference type="Pfam" id="PF09382">
    <property type="entry name" value="RQC"/>
    <property type="match status" value="1"/>
</dbReference>
<dbReference type="PROSITE" id="PS51192">
    <property type="entry name" value="HELICASE_ATP_BIND_1"/>
    <property type="match status" value="1"/>
</dbReference>
<comment type="catalytic activity">
    <reaction evidence="15">
        <text>Couples ATP hydrolysis with the unwinding of duplex DNA by translocating in the 3'-5' direction.</text>
        <dbReference type="EC" id="5.6.2.4"/>
    </reaction>
</comment>
<evidence type="ECO:0000256" key="16">
    <source>
        <dbReference type="NCBIfam" id="TIGR01389"/>
    </source>
</evidence>
<feature type="domain" description="Helicase ATP-binding" evidence="19">
    <location>
        <begin position="25"/>
        <end position="194"/>
    </location>
</feature>
<dbReference type="EC" id="5.6.2.4" evidence="16"/>
<dbReference type="InterPro" id="IPR014001">
    <property type="entry name" value="Helicase_ATP-bd"/>
</dbReference>
<evidence type="ECO:0000256" key="14">
    <source>
        <dbReference type="ARBA" id="ARBA00023235"/>
    </source>
</evidence>
<feature type="domain" description="Helicase C-terminal" evidence="20">
    <location>
        <begin position="215"/>
        <end position="377"/>
    </location>
</feature>
<evidence type="ECO:0000256" key="13">
    <source>
        <dbReference type="ARBA" id="ARBA00023204"/>
    </source>
</evidence>
<dbReference type="GO" id="GO:0016787">
    <property type="term" value="F:hydrolase activity"/>
    <property type="evidence" value="ECO:0007669"/>
    <property type="project" value="UniProtKB-KW"/>
</dbReference>
<dbReference type="GO" id="GO:0046872">
    <property type="term" value="F:metal ion binding"/>
    <property type="evidence" value="ECO:0007669"/>
    <property type="project" value="UniProtKB-KW"/>
</dbReference>
<dbReference type="PROSITE" id="PS50967">
    <property type="entry name" value="HRDC"/>
    <property type="match status" value="1"/>
</dbReference>
<reference evidence="21" key="1">
    <citation type="submission" date="2020-10" db="EMBL/GenBank/DDBJ databases">
        <authorList>
            <person name="Gilroy R."/>
        </authorList>
    </citation>
    <scope>NUCLEOTIDE SEQUENCE</scope>
    <source>
        <strain evidence="21">ChiSjej1B19-7085</strain>
    </source>
</reference>
<dbReference type="GO" id="GO:0005524">
    <property type="term" value="F:ATP binding"/>
    <property type="evidence" value="ECO:0007669"/>
    <property type="project" value="UniProtKB-KW"/>
</dbReference>
<sequence length="612" mass="68711">MEDKREILKRYFGYADFRTGQEPLIDGILAGRDVFGIMPTGAGKSLCYQVPALMLDGITLVISPLISLMQDQVRSLISSGVRAAFFNSTLTPRQYAIALERAKAYQYQIIYVAPERLESPGFLEFAHSVRIPFVSVDEAHCVSQWGQDFRPSYLKIREFVESLAVRPIVGAFTATATAQVRRDVVELLGLRSPVIQATGFDRANLRFEVIQPRDKYAELLRLLRESGDASGIVYCATRKGVEDVCTRLQAEGIAATRYHAGLSEDERRRNQEDFIFDRAPVMVATNAFGMGIDKPDVRYVIHFNMPKNLESYYQEAGRAGRDGDPARCVLLYHGQDVQLNRFLIARSNEEAELDDKTRGEVLEKELDRLRQMTFYSTTSRCLRQFLLRYFGEDAPEYCGNCSSCLKSEAIDVTDQARKLLECVRQSGERFGLRFISLLARGGEEAAMDPRVRRGHLEEIPAFGSLSDSSDQLLMDILHQLLAMGCLVQTEGDYPVIQLGEKAQEVLSGRESVQIRAMGKRPPRAAAKGRSTEKEEPQGEMDPELYSELKKLRARIAGVQGVPAYVVFPDAVLRRMSIAKPKTRDDLLKIPGIGMAKAEKYGERFLALINRTA</sequence>
<keyword evidence="7 21" id="KW-0378">Hydrolase</keyword>
<keyword evidence="11" id="KW-0238">DNA-binding</keyword>
<reference evidence="21" key="2">
    <citation type="journal article" date="2021" name="PeerJ">
        <title>Extensive microbial diversity within the chicken gut microbiome revealed by metagenomics and culture.</title>
        <authorList>
            <person name="Gilroy R."/>
            <person name="Ravi A."/>
            <person name="Getino M."/>
            <person name="Pursley I."/>
            <person name="Horton D.L."/>
            <person name="Alikhan N.F."/>
            <person name="Baker D."/>
            <person name="Gharbi K."/>
            <person name="Hall N."/>
            <person name="Watson M."/>
            <person name="Adriaenssens E.M."/>
            <person name="Foster-Nyarko E."/>
            <person name="Jarju S."/>
            <person name="Secka A."/>
            <person name="Antonio M."/>
            <person name="Oren A."/>
            <person name="Chaudhuri R.R."/>
            <person name="La Ragione R."/>
            <person name="Hildebrand F."/>
            <person name="Pallen M.J."/>
        </authorList>
    </citation>
    <scope>NUCLEOTIDE SEQUENCE</scope>
    <source>
        <strain evidence="21">ChiSjej1B19-7085</strain>
    </source>
</reference>
<evidence type="ECO:0000256" key="11">
    <source>
        <dbReference type="ARBA" id="ARBA00023125"/>
    </source>
</evidence>
<dbReference type="InterPro" id="IPR002121">
    <property type="entry name" value="HRDC_dom"/>
</dbReference>
<dbReference type="Pfam" id="PF00570">
    <property type="entry name" value="HRDC"/>
    <property type="match status" value="1"/>
</dbReference>
<dbReference type="InterPro" id="IPR044876">
    <property type="entry name" value="HRDC_dom_sf"/>
</dbReference>
<dbReference type="Gene3D" id="1.10.10.10">
    <property type="entry name" value="Winged helix-like DNA-binding domain superfamily/Winged helix DNA-binding domain"/>
    <property type="match status" value="1"/>
</dbReference>
<comment type="caution">
    <text evidence="21">The sequence shown here is derived from an EMBL/GenBank/DDBJ whole genome shotgun (WGS) entry which is preliminary data.</text>
</comment>
<gene>
    <name evidence="21" type="primary">recQ</name>
    <name evidence="21" type="ORF">IAA54_08375</name>
</gene>
<dbReference type="NCBIfam" id="TIGR00614">
    <property type="entry name" value="recQ_fam"/>
    <property type="match status" value="1"/>
</dbReference>
<keyword evidence="13" id="KW-0234">DNA repair</keyword>
<dbReference type="InterPro" id="IPR036388">
    <property type="entry name" value="WH-like_DNA-bd_sf"/>
</dbReference>
<dbReference type="Gene3D" id="3.40.50.300">
    <property type="entry name" value="P-loop containing nucleotide triphosphate hydrolases"/>
    <property type="match status" value="2"/>
</dbReference>
<dbReference type="EMBL" id="DVHF01000096">
    <property type="protein sequence ID" value="HIR57671.1"/>
    <property type="molecule type" value="Genomic_DNA"/>
</dbReference>
<dbReference type="Pfam" id="PF00270">
    <property type="entry name" value="DEAD"/>
    <property type="match status" value="1"/>
</dbReference>
<name>A0A9D1DRJ2_9FIRM</name>
<dbReference type="GO" id="GO:0003677">
    <property type="term" value="F:DNA binding"/>
    <property type="evidence" value="ECO:0007669"/>
    <property type="project" value="UniProtKB-KW"/>
</dbReference>
<evidence type="ECO:0000256" key="8">
    <source>
        <dbReference type="ARBA" id="ARBA00022806"/>
    </source>
</evidence>
<keyword evidence="4" id="KW-0479">Metal-binding</keyword>
<comment type="similarity">
    <text evidence="3">Belongs to the helicase family. RecQ subfamily.</text>
</comment>
<evidence type="ECO:0000259" key="20">
    <source>
        <dbReference type="PROSITE" id="PS51194"/>
    </source>
</evidence>
<dbReference type="SMART" id="SM00341">
    <property type="entry name" value="HRDC"/>
    <property type="match status" value="1"/>
</dbReference>
<dbReference type="InterPro" id="IPR032284">
    <property type="entry name" value="RecQ_Zn-bd"/>
</dbReference>
<keyword evidence="14" id="KW-0413">Isomerase</keyword>
<dbReference type="InterPro" id="IPR001650">
    <property type="entry name" value="Helicase_C-like"/>
</dbReference>
<dbReference type="Pfam" id="PF00271">
    <property type="entry name" value="Helicase_C"/>
    <property type="match status" value="1"/>
</dbReference>
<evidence type="ECO:0000256" key="10">
    <source>
        <dbReference type="ARBA" id="ARBA00022840"/>
    </source>
</evidence>
<evidence type="ECO:0000256" key="7">
    <source>
        <dbReference type="ARBA" id="ARBA00022801"/>
    </source>
</evidence>
<accession>A0A9D1DRJ2</accession>
<evidence type="ECO:0000256" key="12">
    <source>
        <dbReference type="ARBA" id="ARBA00023172"/>
    </source>
</evidence>
<dbReference type="SMART" id="SM00487">
    <property type="entry name" value="DEXDc"/>
    <property type="match status" value="1"/>
</dbReference>
<keyword evidence="6" id="KW-0227">DNA damage</keyword>
<dbReference type="InterPro" id="IPR011545">
    <property type="entry name" value="DEAD/DEAH_box_helicase_dom"/>
</dbReference>
<evidence type="ECO:0000313" key="22">
    <source>
        <dbReference type="Proteomes" id="UP000886785"/>
    </source>
</evidence>
<proteinExistence type="inferred from homology"/>
<dbReference type="GO" id="GO:0043590">
    <property type="term" value="C:bacterial nucleoid"/>
    <property type="evidence" value="ECO:0007669"/>
    <property type="project" value="TreeGrafter"/>
</dbReference>
<comment type="cofactor">
    <cofactor evidence="1">
        <name>Mg(2+)</name>
        <dbReference type="ChEBI" id="CHEBI:18420"/>
    </cofactor>
</comment>
<organism evidence="21 22">
    <name type="scientific">Candidatus Gallacutalibacter pullicola</name>
    <dbReference type="NCBI Taxonomy" id="2840830"/>
    <lineage>
        <taxon>Bacteria</taxon>
        <taxon>Bacillati</taxon>
        <taxon>Bacillota</taxon>
        <taxon>Clostridia</taxon>
        <taxon>Eubacteriales</taxon>
        <taxon>Candidatus Gallacutalibacter</taxon>
    </lineage>
</organism>
<dbReference type="Proteomes" id="UP000886785">
    <property type="component" value="Unassembled WGS sequence"/>
</dbReference>
<evidence type="ECO:0000256" key="9">
    <source>
        <dbReference type="ARBA" id="ARBA00022833"/>
    </source>
</evidence>
<evidence type="ECO:0000256" key="4">
    <source>
        <dbReference type="ARBA" id="ARBA00022723"/>
    </source>
</evidence>
<keyword evidence="5" id="KW-0547">Nucleotide-binding</keyword>
<dbReference type="PANTHER" id="PTHR13710:SF105">
    <property type="entry name" value="ATP-DEPENDENT DNA HELICASE Q1"/>
    <property type="match status" value="1"/>
</dbReference>
<evidence type="ECO:0000256" key="2">
    <source>
        <dbReference type="ARBA" id="ARBA00001947"/>
    </source>
</evidence>
<dbReference type="PROSITE" id="PS51194">
    <property type="entry name" value="HELICASE_CTER"/>
    <property type="match status" value="1"/>
</dbReference>
<dbReference type="FunFam" id="3.40.50.300:FF:001389">
    <property type="entry name" value="ATP-dependent DNA helicase RecQ"/>
    <property type="match status" value="1"/>
</dbReference>
<dbReference type="InterPro" id="IPR010997">
    <property type="entry name" value="HRDC-like_sf"/>
</dbReference>
<evidence type="ECO:0000256" key="3">
    <source>
        <dbReference type="ARBA" id="ARBA00005446"/>
    </source>
</evidence>
<dbReference type="NCBIfam" id="TIGR01389">
    <property type="entry name" value="recQ"/>
    <property type="match status" value="1"/>
</dbReference>
<dbReference type="SUPFAM" id="SSF46785">
    <property type="entry name" value="Winged helix' DNA-binding domain"/>
    <property type="match status" value="1"/>
</dbReference>
<evidence type="ECO:0000256" key="6">
    <source>
        <dbReference type="ARBA" id="ARBA00022763"/>
    </source>
</evidence>
<dbReference type="GO" id="GO:0006310">
    <property type="term" value="P:DNA recombination"/>
    <property type="evidence" value="ECO:0007669"/>
    <property type="project" value="UniProtKB-UniRule"/>
</dbReference>
<dbReference type="GO" id="GO:0043138">
    <property type="term" value="F:3'-5' DNA helicase activity"/>
    <property type="evidence" value="ECO:0007669"/>
    <property type="project" value="UniProtKB-EC"/>
</dbReference>
<dbReference type="SUPFAM" id="SSF52540">
    <property type="entry name" value="P-loop containing nucleoside triphosphate hydrolases"/>
    <property type="match status" value="1"/>
</dbReference>
<dbReference type="SMART" id="SM00490">
    <property type="entry name" value="HELICc"/>
    <property type="match status" value="1"/>
</dbReference>
<comment type="cofactor">
    <cofactor evidence="2">
        <name>Zn(2+)</name>
        <dbReference type="ChEBI" id="CHEBI:29105"/>
    </cofactor>
</comment>
<dbReference type="InterPro" id="IPR004589">
    <property type="entry name" value="DNA_helicase_ATP-dep_RecQ"/>
</dbReference>
<dbReference type="PANTHER" id="PTHR13710">
    <property type="entry name" value="DNA HELICASE RECQ FAMILY MEMBER"/>
    <property type="match status" value="1"/>
</dbReference>
<dbReference type="CDD" id="cd17920">
    <property type="entry name" value="DEXHc_RecQ"/>
    <property type="match status" value="1"/>
</dbReference>
<evidence type="ECO:0000256" key="17">
    <source>
        <dbReference type="SAM" id="MobiDB-lite"/>
    </source>
</evidence>
<dbReference type="SUPFAM" id="SSF47819">
    <property type="entry name" value="HRDC-like"/>
    <property type="match status" value="1"/>
</dbReference>
<dbReference type="Gene3D" id="1.10.150.80">
    <property type="entry name" value="HRDC domain"/>
    <property type="match status" value="1"/>
</dbReference>
<keyword evidence="9" id="KW-0862">Zinc</keyword>
<feature type="region of interest" description="Disordered" evidence="17">
    <location>
        <begin position="516"/>
        <end position="541"/>
    </location>
</feature>
<dbReference type="GO" id="GO:0009378">
    <property type="term" value="F:four-way junction helicase activity"/>
    <property type="evidence" value="ECO:0007669"/>
    <property type="project" value="TreeGrafter"/>
</dbReference>
<evidence type="ECO:0000256" key="15">
    <source>
        <dbReference type="ARBA" id="ARBA00034617"/>
    </source>
</evidence>
<dbReference type="GO" id="GO:0006281">
    <property type="term" value="P:DNA repair"/>
    <property type="evidence" value="ECO:0007669"/>
    <property type="project" value="UniProtKB-KW"/>
</dbReference>
<evidence type="ECO:0000259" key="18">
    <source>
        <dbReference type="PROSITE" id="PS50967"/>
    </source>
</evidence>
<keyword evidence="12" id="KW-0233">DNA recombination</keyword>
<dbReference type="InterPro" id="IPR036390">
    <property type="entry name" value="WH_DNA-bd_sf"/>
</dbReference>
<dbReference type="InterPro" id="IPR018982">
    <property type="entry name" value="RQC_domain"/>
</dbReference>
<evidence type="ECO:0000259" key="19">
    <source>
        <dbReference type="PROSITE" id="PS51192"/>
    </source>
</evidence>
<protein>
    <recommendedName>
        <fullName evidence="16">DNA helicase RecQ</fullName>
        <ecNumber evidence="16">5.6.2.4</ecNumber>
    </recommendedName>
</protein>
<feature type="domain" description="HRDC" evidence="18">
    <location>
        <begin position="538"/>
        <end position="612"/>
    </location>
</feature>
<dbReference type="AlphaFoldDB" id="A0A9D1DRJ2"/>
<dbReference type="GO" id="GO:0006260">
    <property type="term" value="P:DNA replication"/>
    <property type="evidence" value="ECO:0007669"/>
    <property type="project" value="InterPro"/>
</dbReference>
<dbReference type="GO" id="GO:0009432">
    <property type="term" value="P:SOS response"/>
    <property type="evidence" value="ECO:0007669"/>
    <property type="project" value="UniProtKB-UniRule"/>
</dbReference>
<keyword evidence="8 21" id="KW-0347">Helicase</keyword>
<dbReference type="CDD" id="cd18794">
    <property type="entry name" value="SF2_C_RecQ"/>
    <property type="match status" value="1"/>
</dbReference>
<evidence type="ECO:0000256" key="5">
    <source>
        <dbReference type="ARBA" id="ARBA00022741"/>
    </source>
</evidence>
<evidence type="ECO:0000313" key="21">
    <source>
        <dbReference type="EMBL" id="HIR57671.1"/>
    </source>
</evidence>
<dbReference type="Pfam" id="PF16124">
    <property type="entry name" value="RecQ_Zn_bind"/>
    <property type="match status" value="1"/>
</dbReference>
<dbReference type="GO" id="GO:0030894">
    <property type="term" value="C:replisome"/>
    <property type="evidence" value="ECO:0007669"/>
    <property type="project" value="TreeGrafter"/>
</dbReference>